<sequence length="72" mass="7239">MPAIIGPLQILNIGGGVIQFGDAAIVAPKSSTKSTGGSGGFNTGPFHVNNNGFSLNQTFDINGIDQPIVGPT</sequence>
<protein>
    <submittedName>
        <fullName evidence="2">Spore germination protein GerPF</fullName>
    </submittedName>
</protein>
<evidence type="ECO:0000256" key="1">
    <source>
        <dbReference type="ARBA" id="ARBA00008103"/>
    </source>
</evidence>
<dbReference type="PANTHER" id="PTHR37808:SF1">
    <property type="entry name" value="SPORE GERMINATION PROTEIN-LIKE PROTEIN YDZR"/>
    <property type="match status" value="1"/>
</dbReference>
<evidence type="ECO:0000313" key="3">
    <source>
        <dbReference type="Proteomes" id="UP000031938"/>
    </source>
</evidence>
<dbReference type="Proteomes" id="UP000031938">
    <property type="component" value="Unassembled WGS sequence"/>
</dbReference>
<dbReference type="EMBL" id="JXRP01000017">
    <property type="protein sequence ID" value="KIL45642.1"/>
    <property type="molecule type" value="Genomic_DNA"/>
</dbReference>
<comment type="caution">
    <text evidence="2">The sequence shown here is derived from an EMBL/GenBank/DDBJ whole genome shotgun (WGS) entry which is preliminary data.</text>
</comment>
<dbReference type="PANTHER" id="PTHR37808">
    <property type="entry name" value="SPORE GERMINATION PROTEIN-LIKE PROTEIN YDZR-RELATED"/>
    <property type="match status" value="1"/>
</dbReference>
<reference evidence="2 3" key="1">
    <citation type="submission" date="2015-01" db="EMBL/GenBank/DDBJ databases">
        <title>Genome sequencing of Jeotgalibacillus soli.</title>
        <authorList>
            <person name="Goh K.M."/>
            <person name="Chan K.-G."/>
            <person name="Yaakop A.S."/>
            <person name="Ee R."/>
            <person name="Gan H.M."/>
            <person name="Chan C.S."/>
        </authorList>
    </citation>
    <scope>NUCLEOTIDE SEQUENCE [LARGE SCALE GENOMIC DNA]</scope>
    <source>
        <strain evidence="2 3">P9</strain>
    </source>
</reference>
<gene>
    <name evidence="2" type="ORF">KP78_19910</name>
</gene>
<dbReference type="STRING" id="889306.KP78_19910"/>
<accession>A0A0C2V9L0</accession>
<name>A0A0C2V9L0_9BACL</name>
<evidence type="ECO:0000313" key="2">
    <source>
        <dbReference type="EMBL" id="KIL45642.1"/>
    </source>
</evidence>
<dbReference type="PATRIC" id="fig|889306.3.peg.2009"/>
<dbReference type="AlphaFoldDB" id="A0A0C2V9L0"/>
<organism evidence="2 3">
    <name type="scientific">Jeotgalibacillus soli</name>
    <dbReference type="NCBI Taxonomy" id="889306"/>
    <lineage>
        <taxon>Bacteria</taxon>
        <taxon>Bacillati</taxon>
        <taxon>Bacillota</taxon>
        <taxon>Bacilli</taxon>
        <taxon>Bacillales</taxon>
        <taxon>Caryophanaceae</taxon>
        <taxon>Jeotgalibacillus</taxon>
    </lineage>
</organism>
<dbReference type="InterPro" id="IPR019618">
    <property type="entry name" value="Spore_germination_GerPA"/>
</dbReference>
<comment type="similarity">
    <text evidence="1">Belongs to the GerPA/GerPF family.</text>
</comment>
<dbReference type="Pfam" id="PF10676">
    <property type="entry name" value="gerPA"/>
    <property type="match status" value="1"/>
</dbReference>
<dbReference type="OrthoDB" id="2382149at2"/>
<keyword evidence="3" id="KW-1185">Reference proteome</keyword>
<proteinExistence type="inferred from homology"/>